<proteinExistence type="inferred from homology"/>
<dbReference type="EMBL" id="JBHSFI010000001">
    <property type="protein sequence ID" value="MFC4626655.1"/>
    <property type="molecule type" value="Genomic_DNA"/>
</dbReference>
<dbReference type="Proteomes" id="UP001596011">
    <property type="component" value="Unassembled WGS sequence"/>
</dbReference>
<keyword evidence="3" id="KW-0732">Signal</keyword>
<comment type="caution">
    <text evidence="4">The sequence shown here is derived from an EMBL/GenBank/DDBJ whole genome shotgun (WGS) entry which is preliminary data.</text>
</comment>
<dbReference type="RefSeq" id="WP_377130977.1">
    <property type="nucleotide sequence ID" value="NZ_JBHSFI010000001.1"/>
</dbReference>
<keyword evidence="2" id="KW-0813">Transport</keyword>
<evidence type="ECO:0000313" key="5">
    <source>
        <dbReference type="Proteomes" id="UP001596011"/>
    </source>
</evidence>
<dbReference type="PANTHER" id="PTHR30061">
    <property type="entry name" value="MALTOSE-BINDING PERIPLASMIC PROTEIN"/>
    <property type="match status" value="1"/>
</dbReference>
<evidence type="ECO:0000256" key="1">
    <source>
        <dbReference type="ARBA" id="ARBA00008520"/>
    </source>
</evidence>
<accession>A0ABV9HAW8</accession>
<dbReference type="InterPro" id="IPR006059">
    <property type="entry name" value="SBP"/>
</dbReference>
<sequence>MSAVALLGLGACGQADNLDGDEAAAPGDAVELRVAWWGAEVRHEQTQEALAVCEAAVGNITTSAEFVNDGYDEKLATQFAAGDPPDVIQVVSGAISSYGQRGGLLDIATVEEHIDTSAISPVVMNADAVDGKNYAVPITTNASGLILNVTMMEEYGLERPDDENWTWDDLFDYAGSVYEASGGEVWGLQQPSEDIRLLNIWARQLGHLDGLYTETGVGLDTDVIASFLRYGLDLQESDGSAPASISIEHQGVGIEQTMIGTGGALLAVRPINEITALQAGTGSEFALLQLPVHEDGETGQSFRPMSWAITSATEHPAEAAQLLDCLQGNLDAAEILQAERGIPANQDVVQHIRDGLSPEQQLMADFVAVVEATAPEAPPMPPPPGADTAEQMLQRYAEQMLFKRITPEEAAEGFANELDQSISATN</sequence>
<organism evidence="4 5">
    <name type="scientific">Promicromonospora alba</name>
    <dbReference type="NCBI Taxonomy" id="1616110"/>
    <lineage>
        <taxon>Bacteria</taxon>
        <taxon>Bacillati</taxon>
        <taxon>Actinomycetota</taxon>
        <taxon>Actinomycetes</taxon>
        <taxon>Micrococcales</taxon>
        <taxon>Promicromonosporaceae</taxon>
        <taxon>Promicromonospora</taxon>
    </lineage>
</organism>
<dbReference type="Gene3D" id="3.40.190.10">
    <property type="entry name" value="Periplasmic binding protein-like II"/>
    <property type="match status" value="2"/>
</dbReference>
<protein>
    <submittedName>
        <fullName evidence="4">ABC transporter substrate-binding protein</fullName>
    </submittedName>
</protein>
<dbReference type="Pfam" id="PF13416">
    <property type="entry name" value="SBP_bac_8"/>
    <property type="match status" value="1"/>
</dbReference>
<name>A0ABV9HAW8_9MICO</name>
<comment type="similarity">
    <text evidence="1">Belongs to the bacterial solute-binding protein 1 family.</text>
</comment>
<dbReference type="PANTHER" id="PTHR30061:SF50">
    <property type="entry name" value="MALTOSE_MALTODEXTRIN-BINDING PERIPLASMIC PROTEIN"/>
    <property type="match status" value="1"/>
</dbReference>
<gene>
    <name evidence="4" type="ORF">ACFO6V_00330</name>
</gene>
<keyword evidence="5" id="KW-1185">Reference proteome</keyword>
<evidence type="ECO:0000256" key="3">
    <source>
        <dbReference type="ARBA" id="ARBA00022729"/>
    </source>
</evidence>
<reference evidence="5" key="1">
    <citation type="journal article" date="2019" name="Int. J. Syst. Evol. Microbiol.">
        <title>The Global Catalogue of Microorganisms (GCM) 10K type strain sequencing project: providing services to taxonomists for standard genome sequencing and annotation.</title>
        <authorList>
            <consortium name="The Broad Institute Genomics Platform"/>
            <consortium name="The Broad Institute Genome Sequencing Center for Infectious Disease"/>
            <person name="Wu L."/>
            <person name="Ma J."/>
        </authorList>
    </citation>
    <scope>NUCLEOTIDE SEQUENCE [LARGE SCALE GENOMIC DNA]</scope>
    <source>
        <strain evidence="5">CCUG 42722</strain>
    </source>
</reference>
<dbReference type="SUPFAM" id="SSF53850">
    <property type="entry name" value="Periplasmic binding protein-like II"/>
    <property type="match status" value="1"/>
</dbReference>
<evidence type="ECO:0000313" key="4">
    <source>
        <dbReference type="EMBL" id="MFC4626655.1"/>
    </source>
</evidence>
<evidence type="ECO:0000256" key="2">
    <source>
        <dbReference type="ARBA" id="ARBA00022448"/>
    </source>
</evidence>